<dbReference type="Gene3D" id="3.40.630.30">
    <property type="match status" value="1"/>
</dbReference>
<keyword evidence="2" id="KW-0808">Transferase</keyword>
<evidence type="ECO:0000259" key="1">
    <source>
        <dbReference type="PROSITE" id="PS51186"/>
    </source>
</evidence>
<dbReference type="EMBL" id="QXXA01000003">
    <property type="protein sequence ID" value="NBI05597.1"/>
    <property type="molecule type" value="Genomic_DNA"/>
</dbReference>
<dbReference type="InterPro" id="IPR000182">
    <property type="entry name" value="GNAT_dom"/>
</dbReference>
<dbReference type="PANTHER" id="PTHR43792">
    <property type="entry name" value="GNAT FAMILY, PUTATIVE (AFU_ORTHOLOGUE AFUA_3G00765)-RELATED-RELATED"/>
    <property type="match status" value="1"/>
</dbReference>
<sequence>MLEYKGDSLVISSKRLFLKPFKYDDNEFLYKLNNNRKVNKYLGTNSVSMESCNSLINKWIKKYRNDYIFNVHKVILKAKEESIGFICLKKDSNDNEAELGYNFIPKYWGYGYCTEIATELIKNSFEETQIERVFAEIHPENTRSIRLIKRLNFKEDNKCGNNSGKLYYFDKNIYHSIDK</sequence>
<proteinExistence type="predicted"/>
<dbReference type="InterPro" id="IPR051531">
    <property type="entry name" value="N-acetyltransferase"/>
</dbReference>
<name>A0A845QS17_9CLOT</name>
<gene>
    <name evidence="2" type="ORF">D3Z33_01860</name>
</gene>
<dbReference type="GO" id="GO:0016747">
    <property type="term" value="F:acyltransferase activity, transferring groups other than amino-acyl groups"/>
    <property type="evidence" value="ECO:0007669"/>
    <property type="project" value="InterPro"/>
</dbReference>
<dbReference type="Proteomes" id="UP000467132">
    <property type="component" value="Unassembled WGS sequence"/>
</dbReference>
<feature type="domain" description="N-acetyltransferase" evidence="1">
    <location>
        <begin position="16"/>
        <end position="179"/>
    </location>
</feature>
<dbReference type="PROSITE" id="PS51186">
    <property type="entry name" value="GNAT"/>
    <property type="match status" value="1"/>
</dbReference>
<evidence type="ECO:0000313" key="2">
    <source>
        <dbReference type="EMBL" id="NBI05597.1"/>
    </source>
</evidence>
<dbReference type="SUPFAM" id="SSF55729">
    <property type="entry name" value="Acyl-CoA N-acyltransferases (Nat)"/>
    <property type="match status" value="1"/>
</dbReference>
<keyword evidence="3" id="KW-1185">Reference proteome</keyword>
<dbReference type="PANTHER" id="PTHR43792:SF16">
    <property type="entry name" value="N-ACETYLTRANSFERASE DOMAIN-CONTAINING PROTEIN"/>
    <property type="match status" value="1"/>
</dbReference>
<dbReference type="InterPro" id="IPR016181">
    <property type="entry name" value="Acyl_CoA_acyltransferase"/>
</dbReference>
<protein>
    <submittedName>
        <fullName evidence="2">N-acetyltransferase</fullName>
    </submittedName>
</protein>
<accession>A0A845QS17</accession>
<organism evidence="2 3">
    <name type="scientific">Senegalia massiliensis</name>
    <dbReference type="NCBI Taxonomy" id="1720316"/>
    <lineage>
        <taxon>Bacteria</taxon>
        <taxon>Bacillati</taxon>
        <taxon>Bacillota</taxon>
        <taxon>Clostridia</taxon>
        <taxon>Eubacteriales</taxon>
        <taxon>Clostridiaceae</taxon>
        <taxon>Senegalia</taxon>
    </lineage>
</organism>
<comment type="caution">
    <text evidence="2">The sequence shown here is derived from an EMBL/GenBank/DDBJ whole genome shotgun (WGS) entry which is preliminary data.</text>
</comment>
<evidence type="ECO:0000313" key="3">
    <source>
        <dbReference type="Proteomes" id="UP000467132"/>
    </source>
</evidence>
<reference evidence="2 3" key="1">
    <citation type="submission" date="2018-08" db="EMBL/GenBank/DDBJ databases">
        <title>Murine metabolic-syndrome-specific gut microbial biobank.</title>
        <authorList>
            <person name="Liu C."/>
        </authorList>
    </citation>
    <scope>NUCLEOTIDE SEQUENCE [LARGE SCALE GENOMIC DNA]</scope>
    <source>
        <strain evidence="2 3">583</strain>
    </source>
</reference>
<dbReference type="Pfam" id="PF13302">
    <property type="entry name" value="Acetyltransf_3"/>
    <property type="match status" value="1"/>
</dbReference>
<dbReference type="AlphaFoldDB" id="A0A845QS17"/>